<reference evidence="1" key="1">
    <citation type="submission" date="2021-01" db="EMBL/GenBank/DDBJ databases">
        <authorList>
            <consortium name="Genoscope - CEA"/>
            <person name="William W."/>
        </authorList>
    </citation>
    <scope>NUCLEOTIDE SEQUENCE</scope>
</reference>
<dbReference type="AlphaFoldDB" id="A0A8S1W8E3"/>
<keyword evidence="2" id="KW-1185">Reference proteome</keyword>
<sequence length="170" mass="20447">MSKIIQKKLICSNCSKFNNSDPINKIFIKNQKNILKFQLNCTNILIVYTLSQIIDYLLFQQQQQINIVKKYITSKIKRNKNFAVNYVIKFTENILKVYFKLIGFEVRWLQVEKIIKKYSLIYKNLIKLQILKAGLRFQQFLRILDLKHGYINWLIQRIRIGFGYFITIIE</sequence>
<proteinExistence type="predicted"/>
<gene>
    <name evidence="1" type="ORF">POCTA_138.1.T0850039</name>
</gene>
<evidence type="ECO:0000313" key="1">
    <source>
        <dbReference type="EMBL" id="CAD8185207.1"/>
    </source>
</evidence>
<dbReference type="Proteomes" id="UP000683925">
    <property type="component" value="Unassembled WGS sequence"/>
</dbReference>
<comment type="caution">
    <text evidence="1">The sequence shown here is derived from an EMBL/GenBank/DDBJ whole genome shotgun (WGS) entry which is preliminary data.</text>
</comment>
<dbReference type="EMBL" id="CAJJDP010000084">
    <property type="protein sequence ID" value="CAD8185207.1"/>
    <property type="molecule type" value="Genomic_DNA"/>
</dbReference>
<organism evidence="1 2">
    <name type="scientific">Paramecium octaurelia</name>
    <dbReference type="NCBI Taxonomy" id="43137"/>
    <lineage>
        <taxon>Eukaryota</taxon>
        <taxon>Sar</taxon>
        <taxon>Alveolata</taxon>
        <taxon>Ciliophora</taxon>
        <taxon>Intramacronucleata</taxon>
        <taxon>Oligohymenophorea</taxon>
        <taxon>Peniculida</taxon>
        <taxon>Parameciidae</taxon>
        <taxon>Paramecium</taxon>
    </lineage>
</organism>
<name>A0A8S1W8E3_PAROT</name>
<evidence type="ECO:0000313" key="2">
    <source>
        <dbReference type="Proteomes" id="UP000683925"/>
    </source>
</evidence>
<accession>A0A8S1W8E3</accession>
<protein>
    <submittedName>
        <fullName evidence="1">Uncharacterized protein</fullName>
    </submittedName>
</protein>